<dbReference type="AlphaFoldDB" id="A0A7L1SHQ8"/>
<accession>A0A7L1SHQ8</accession>
<dbReference type="Proteomes" id="UP000572057">
    <property type="component" value="Unassembled WGS sequence"/>
</dbReference>
<feature type="region of interest" description="Disordered" evidence="1">
    <location>
        <begin position="184"/>
        <end position="236"/>
    </location>
</feature>
<dbReference type="PANTHER" id="PTHR12835:SF5">
    <property type="entry name" value="BIOTIN--PROTEIN LIGASE"/>
    <property type="match status" value="1"/>
</dbReference>
<evidence type="ECO:0000259" key="3">
    <source>
        <dbReference type="Pfam" id="PF09825"/>
    </source>
</evidence>
<protein>
    <submittedName>
        <fullName evidence="4">BPL1 ligase</fullName>
    </submittedName>
</protein>
<evidence type="ECO:0000256" key="2">
    <source>
        <dbReference type="SAM" id="SignalP"/>
    </source>
</evidence>
<proteinExistence type="predicted"/>
<feature type="compositionally biased region" description="Acidic residues" evidence="1">
    <location>
        <begin position="220"/>
        <end position="230"/>
    </location>
</feature>
<dbReference type="OrthoDB" id="10250105at2759"/>
<evidence type="ECO:0000313" key="4">
    <source>
        <dbReference type="EMBL" id="NXO45948.1"/>
    </source>
</evidence>
<feature type="chain" id="PRO_5029706325" evidence="2">
    <location>
        <begin position="22"/>
        <end position="528"/>
    </location>
</feature>
<evidence type="ECO:0000313" key="5">
    <source>
        <dbReference type="Proteomes" id="UP000572057"/>
    </source>
</evidence>
<evidence type="ECO:0000256" key="1">
    <source>
        <dbReference type="SAM" id="MobiDB-lite"/>
    </source>
</evidence>
<dbReference type="GO" id="GO:0004077">
    <property type="term" value="F:biotin--[biotin carboxyl-carrier protein] ligase activity"/>
    <property type="evidence" value="ECO:0007669"/>
    <property type="project" value="TreeGrafter"/>
</dbReference>
<feature type="compositionally biased region" description="Basic and acidic residues" evidence="1">
    <location>
        <begin position="210"/>
        <end position="219"/>
    </location>
</feature>
<feature type="domain" description="Biotin-protein ligase N-terminal" evidence="3">
    <location>
        <begin position="299"/>
        <end position="396"/>
    </location>
</feature>
<feature type="compositionally biased region" description="Basic and acidic residues" evidence="1">
    <location>
        <begin position="184"/>
        <end position="196"/>
    </location>
</feature>
<feature type="signal peptide" evidence="2">
    <location>
        <begin position="1"/>
        <end position="21"/>
    </location>
</feature>
<feature type="non-terminal residue" evidence="4">
    <location>
        <position position="1"/>
    </location>
</feature>
<keyword evidence="4" id="KW-0436">Ligase</keyword>
<feature type="region of interest" description="Disordered" evidence="1">
    <location>
        <begin position="264"/>
        <end position="286"/>
    </location>
</feature>
<feature type="non-terminal residue" evidence="4">
    <location>
        <position position="528"/>
    </location>
</feature>
<keyword evidence="2" id="KW-0732">Signal</keyword>
<dbReference type="EMBL" id="VXBM01002913">
    <property type="protein sequence ID" value="NXO45948.1"/>
    <property type="molecule type" value="Genomic_DNA"/>
</dbReference>
<organism evidence="4 5">
    <name type="scientific">Helopsaltes ochotensis</name>
    <name type="common">Middendorff's grasshopper-warbler</name>
    <dbReference type="NCBI Taxonomy" id="3150915"/>
    <lineage>
        <taxon>Eukaryota</taxon>
        <taxon>Metazoa</taxon>
        <taxon>Chordata</taxon>
        <taxon>Craniata</taxon>
        <taxon>Vertebrata</taxon>
        <taxon>Euteleostomi</taxon>
        <taxon>Archelosauria</taxon>
        <taxon>Archosauria</taxon>
        <taxon>Dinosauria</taxon>
        <taxon>Saurischia</taxon>
        <taxon>Theropoda</taxon>
        <taxon>Coelurosauria</taxon>
        <taxon>Aves</taxon>
        <taxon>Neognathae</taxon>
        <taxon>Neoaves</taxon>
        <taxon>Telluraves</taxon>
        <taxon>Australaves</taxon>
        <taxon>Passeriformes</taxon>
        <taxon>Sylvioidea</taxon>
        <taxon>Locustellidae</taxon>
        <taxon>Helopsaltes</taxon>
    </lineage>
</organism>
<dbReference type="PANTHER" id="PTHR12835">
    <property type="entry name" value="BIOTIN PROTEIN LIGASE"/>
    <property type="match status" value="1"/>
</dbReference>
<keyword evidence="5" id="KW-1185">Reference proteome</keyword>
<gene>
    <name evidence="4" type="primary">Hlcs_1</name>
    <name evidence="4" type="ORF">LOCOCH_R02850</name>
</gene>
<dbReference type="InterPro" id="IPR019197">
    <property type="entry name" value="Biotin-prot_ligase_N"/>
</dbReference>
<reference evidence="5" key="1">
    <citation type="submission" date="2019-09" db="EMBL/GenBank/DDBJ databases">
        <title>Bird 10,000 Genomes (B10K) Project - Family phase.</title>
        <authorList>
            <person name="Zhang G."/>
        </authorList>
    </citation>
    <scope>NUCLEOTIDE SEQUENCE [LARGE SCALE GENOMIC DNA]</scope>
</reference>
<sequence>PAMLITLCYLYLWARWAPRSAALVRSTVRRLHRSRCSFTFCARQPQPGESVCLRVGGKVFCTGEAQFLDDLNRWSALLISPFLRPERLLPAERIAFVTESSSAHAENLQKGPDSSKEIVKWSDFCSPLAYKPGEPFKLIAEASVDNFSSLGIAFLEDRLQMDNGMVPHRIVSVHLEESALKELAQEAPSEKEKSADMDAVTPAGKSGLGRGEEEKSKLEEEGEREQEETGAGEQHHLHLSSCHECLQLENSTIESVKFASAENIPELPDDCSSSRTEEKEDESLEKGVKRINLAGKPPNILVYLGSEAAKGRFEQVKSVLRECIDAESYTIYQLRQEQVLRDPWLDNALLLVIATEEPVPEGSHEQFMTFLSRGGKILGFSSSFAFGGVRIKHKNELRKAVQELLVSKKDSTEVKLHLLVSGCVFEEGRKGDAGRVKVWSRLNNADKDPVIVHLSHGGSGGEAILSQAHLELDSSSMDVQTEEDFNLLKMSNSKRYEVLREILTCLGLSCESREVPVLTPIYLLSPDE</sequence>
<comment type="caution">
    <text evidence="4">The sequence shown here is derived from an EMBL/GenBank/DDBJ whole genome shotgun (WGS) entry which is preliminary data.</text>
</comment>
<dbReference type="GO" id="GO:0005737">
    <property type="term" value="C:cytoplasm"/>
    <property type="evidence" value="ECO:0007669"/>
    <property type="project" value="TreeGrafter"/>
</dbReference>
<feature type="domain" description="Biotin-protein ligase N-terminal" evidence="3">
    <location>
        <begin position="421"/>
        <end position="524"/>
    </location>
</feature>
<dbReference type="Pfam" id="PF09825">
    <property type="entry name" value="BPL_N"/>
    <property type="match status" value="2"/>
</dbReference>
<name>A0A7L1SHQ8_9PASS</name>